<organism evidence="2 3">
    <name type="scientific">Leifsonia shinshuensis</name>
    <dbReference type="NCBI Taxonomy" id="150026"/>
    <lineage>
        <taxon>Bacteria</taxon>
        <taxon>Bacillati</taxon>
        <taxon>Actinomycetota</taxon>
        <taxon>Actinomycetes</taxon>
        <taxon>Micrococcales</taxon>
        <taxon>Microbacteriaceae</taxon>
        <taxon>Leifsonia</taxon>
    </lineage>
</organism>
<gene>
    <name evidence="2" type="ORF">F1C12_03640</name>
</gene>
<feature type="domain" description="HTH cro/C1-type" evidence="1">
    <location>
        <begin position="52"/>
        <end position="72"/>
    </location>
</feature>
<dbReference type="InterPro" id="IPR010982">
    <property type="entry name" value="Lambda_DNA-bd_dom_sf"/>
</dbReference>
<dbReference type="GO" id="GO:0003677">
    <property type="term" value="F:DNA binding"/>
    <property type="evidence" value="ECO:0007669"/>
    <property type="project" value="InterPro"/>
</dbReference>
<proteinExistence type="predicted"/>
<dbReference type="InterPro" id="IPR001387">
    <property type="entry name" value="Cro/C1-type_HTH"/>
</dbReference>
<dbReference type="KEGG" id="lse:F1C12_03640"/>
<protein>
    <submittedName>
        <fullName evidence="2">Helix-turn-helix transcriptional regulator</fullName>
    </submittedName>
</protein>
<reference evidence="3" key="1">
    <citation type="submission" date="2019-09" db="EMBL/GenBank/DDBJ databases">
        <title>Antimicrobial potential of Antarctic Bacteria.</title>
        <authorList>
            <person name="Benaud N."/>
            <person name="Edwards R.J."/>
            <person name="Ferrari B.C."/>
        </authorList>
    </citation>
    <scope>NUCLEOTIDE SEQUENCE [LARGE SCALE GENOMIC DNA]</scope>
    <source>
        <strain evidence="3">INR9</strain>
    </source>
</reference>
<dbReference type="EMBL" id="CP043641">
    <property type="protein sequence ID" value="QNE34319.1"/>
    <property type="molecule type" value="Genomic_DNA"/>
</dbReference>
<evidence type="ECO:0000259" key="1">
    <source>
        <dbReference type="PROSITE" id="PS50943"/>
    </source>
</evidence>
<dbReference type="Pfam" id="PF13443">
    <property type="entry name" value="HTH_26"/>
    <property type="match status" value="1"/>
</dbReference>
<dbReference type="AlphaFoldDB" id="A0A7G6Y754"/>
<evidence type="ECO:0000313" key="2">
    <source>
        <dbReference type="EMBL" id="QNE34319.1"/>
    </source>
</evidence>
<sequence>MKREIHYEWHTRELMARNHFRRGKDLIEPLRERGITLSPTQVWRLVDQTPERISLQVLVALADIFGVEVSEVITYTAADKSTQRRKTAQSGALPDIHGYRPVRARIVDEDDDDGA</sequence>
<name>A0A7G6Y754_9MICO</name>
<dbReference type="Gene3D" id="1.10.260.40">
    <property type="entry name" value="lambda repressor-like DNA-binding domains"/>
    <property type="match status" value="1"/>
</dbReference>
<dbReference type="PROSITE" id="PS50943">
    <property type="entry name" value="HTH_CROC1"/>
    <property type="match status" value="1"/>
</dbReference>
<dbReference type="RefSeq" id="WP_185277485.1">
    <property type="nucleotide sequence ID" value="NZ_CP043641.1"/>
</dbReference>
<dbReference type="Proteomes" id="UP000515511">
    <property type="component" value="Chromosome"/>
</dbReference>
<evidence type="ECO:0000313" key="3">
    <source>
        <dbReference type="Proteomes" id="UP000515511"/>
    </source>
</evidence>
<accession>A0A7G6Y754</accession>